<evidence type="ECO:0000256" key="1">
    <source>
        <dbReference type="ARBA" id="ARBA00022737"/>
    </source>
</evidence>
<evidence type="ECO:0000313" key="5">
    <source>
        <dbReference type="Proteomes" id="UP001303160"/>
    </source>
</evidence>
<accession>A0AAN6XRA5</accession>
<dbReference type="InterPro" id="IPR050889">
    <property type="entry name" value="Dendritic_Spine_Reg/Scaffold"/>
</dbReference>
<evidence type="ECO:0000313" key="4">
    <source>
        <dbReference type="EMBL" id="KAK4205473.1"/>
    </source>
</evidence>
<protein>
    <submittedName>
        <fullName evidence="4">Ankyrin repeat-containing domain protein</fullName>
    </submittedName>
</protein>
<comment type="caution">
    <text evidence="4">The sequence shown here is derived from an EMBL/GenBank/DDBJ whole genome shotgun (WGS) entry which is preliminary data.</text>
</comment>
<reference evidence="4" key="1">
    <citation type="journal article" date="2023" name="Mol. Phylogenet. Evol.">
        <title>Genome-scale phylogeny and comparative genomics of the fungal order Sordariales.</title>
        <authorList>
            <person name="Hensen N."/>
            <person name="Bonometti L."/>
            <person name="Westerberg I."/>
            <person name="Brannstrom I.O."/>
            <person name="Guillou S."/>
            <person name="Cros-Aarteil S."/>
            <person name="Calhoun S."/>
            <person name="Haridas S."/>
            <person name="Kuo A."/>
            <person name="Mondo S."/>
            <person name="Pangilinan J."/>
            <person name="Riley R."/>
            <person name="LaButti K."/>
            <person name="Andreopoulos B."/>
            <person name="Lipzen A."/>
            <person name="Chen C."/>
            <person name="Yan M."/>
            <person name="Daum C."/>
            <person name="Ng V."/>
            <person name="Clum A."/>
            <person name="Steindorff A."/>
            <person name="Ohm R.A."/>
            <person name="Martin F."/>
            <person name="Silar P."/>
            <person name="Natvig D.O."/>
            <person name="Lalanne C."/>
            <person name="Gautier V."/>
            <person name="Ament-Velasquez S.L."/>
            <person name="Kruys A."/>
            <person name="Hutchinson M.I."/>
            <person name="Powell A.J."/>
            <person name="Barry K."/>
            <person name="Miller A.N."/>
            <person name="Grigoriev I.V."/>
            <person name="Debuchy R."/>
            <person name="Gladieux P."/>
            <person name="Hiltunen Thoren M."/>
            <person name="Johannesson H."/>
        </authorList>
    </citation>
    <scope>NUCLEOTIDE SEQUENCE</scope>
    <source>
        <strain evidence="4">CBS 315.58</strain>
    </source>
</reference>
<reference evidence="4" key="2">
    <citation type="submission" date="2023-05" db="EMBL/GenBank/DDBJ databases">
        <authorList>
            <consortium name="Lawrence Berkeley National Laboratory"/>
            <person name="Steindorff A."/>
            <person name="Hensen N."/>
            <person name="Bonometti L."/>
            <person name="Westerberg I."/>
            <person name="Brannstrom I.O."/>
            <person name="Guillou S."/>
            <person name="Cros-Aarteil S."/>
            <person name="Calhoun S."/>
            <person name="Haridas S."/>
            <person name="Kuo A."/>
            <person name="Mondo S."/>
            <person name="Pangilinan J."/>
            <person name="Riley R."/>
            <person name="Labutti K."/>
            <person name="Andreopoulos B."/>
            <person name="Lipzen A."/>
            <person name="Chen C."/>
            <person name="Yanf M."/>
            <person name="Daum C."/>
            <person name="Ng V."/>
            <person name="Clum A."/>
            <person name="Ohm R."/>
            <person name="Martin F."/>
            <person name="Silar P."/>
            <person name="Natvig D."/>
            <person name="Lalanne C."/>
            <person name="Gautier V."/>
            <person name="Ament-Velasquez S.L."/>
            <person name="Kruys A."/>
            <person name="Hutchinson M.I."/>
            <person name="Powell A.J."/>
            <person name="Barry K."/>
            <person name="Miller A.N."/>
            <person name="Grigoriev I.V."/>
            <person name="Debuchy R."/>
            <person name="Gladieux P."/>
            <person name="Thoren M.H."/>
            <person name="Johannesson H."/>
        </authorList>
    </citation>
    <scope>NUCLEOTIDE SEQUENCE</scope>
    <source>
        <strain evidence="4">CBS 315.58</strain>
    </source>
</reference>
<dbReference type="InterPro" id="IPR055530">
    <property type="entry name" value="DUF7104"/>
</dbReference>
<dbReference type="SMART" id="SM00248">
    <property type="entry name" value="ANK"/>
    <property type="match status" value="3"/>
</dbReference>
<evidence type="ECO:0000256" key="2">
    <source>
        <dbReference type="ARBA" id="ARBA00023043"/>
    </source>
</evidence>
<keyword evidence="2 3" id="KW-0040">ANK repeat</keyword>
<organism evidence="4 5">
    <name type="scientific">Triangularia verruculosa</name>
    <dbReference type="NCBI Taxonomy" id="2587418"/>
    <lineage>
        <taxon>Eukaryota</taxon>
        <taxon>Fungi</taxon>
        <taxon>Dikarya</taxon>
        <taxon>Ascomycota</taxon>
        <taxon>Pezizomycotina</taxon>
        <taxon>Sordariomycetes</taxon>
        <taxon>Sordariomycetidae</taxon>
        <taxon>Sordariales</taxon>
        <taxon>Podosporaceae</taxon>
        <taxon>Triangularia</taxon>
    </lineage>
</organism>
<name>A0AAN6XRA5_9PEZI</name>
<gene>
    <name evidence="4" type="ORF">QBC40DRAFT_302752</name>
</gene>
<dbReference type="Pfam" id="PF12796">
    <property type="entry name" value="Ank_2"/>
    <property type="match status" value="1"/>
</dbReference>
<dbReference type="PRINTS" id="PR01415">
    <property type="entry name" value="ANKYRIN"/>
</dbReference>
<dbReference type="AlphaFoldDB" id="A0AAN6XRA5"/>
<keyword evidence="5" id="KW-1185">Reference proteome</keyword>
<evidence type="ECO:0000256" key="3">
    <source>
        <dbReference type="PROSITE-ProRule" id="PRU00023"/>
    </source>
</evidence>
<dbReference type="SUPFAM" id="SSF48403">
    <property type="entry name" value="Ankyrin repeat"/>
    <property type="match status" value="1"/>
</dbReference>
<keyword evidence="1" id="KW-0677">Repeat</keyword>
<dbReference type="Pfam" id="PF23397">
    <property type="entry name" value="DUF7104"/>
    <property type="match status" value="3"/>
</dbReference>
<dbReference type="PANTHER" id="PTHR24166">
    <property type="entry name" value="ROLLING PEBBLES, ISOFORM B"/>
    <property type="match status" value="1"/>
</dbReference>
<dbReference type="PANTHER" id="PTHR24166:SF48">
    <property type="entry name" value="PROTEIN VAPYRIN"/>
    <property type="match status" value="1"/>
</dbReference>
<dbReference type="EMBL" id="MU863876">
    <property type="protein sequence ID" value="KAK4205473.1"/>
    <property type="molecule type" value="Genomic_DNA"/>
</dbReference>
<feature type="repeat" description="ANK" evidence="3">
    <location>
        <begin position="178"/>
        <end position="210"/>
    </location>
</feature>
<dbReference type="Gene3D" id="1.20.5.340">
    <property type="match status" value="1"/>
</dbReference>
<dbReference type="Proteomes" id="UP001303160">
    <property type="component" value="Unassembled WGS sequence"/>
</dbReference>
<dbReference type="PROSITE" id="PS50088">
    <property type="entry name" value="ANK_REPEAT"/>
    <property type="match status" value="1"/>
</dbReference>
<dbReference type="InterPro" id="IPR002110">
    <property type="entry name" value="Ankyrin_rpt"/>
</dbReference>
<sequence length="239" mass="26003">MTLLLNRRGDQINITEEVVKAAAGNWQNGKEVMTLLLDRRGDQITITEEVVKAAAGNEGNGKEVMTLLLDRRGDHITITEEVVKAAATCGQNLVLSLLRENDLISVQDEWFRIAQLYNAAKAGYVCRIEQLIREGTIPDTKNIRGVTPLWIAAAKGHEAAAKVLAERQDVDVNSKSITGRSPLFWPSGGGYERVVAILIGTGADPNLADENGETAITVARKNGHGEVVKLLEHCETLRA</sequence>
<proteinExistence type="predicted"/>
<dbReference type="Gene3D" id="1.25.40.20">
    <property type="entry name" value="Ankyrin repeat-containing domain"/>
    <property type="match status" value="2"/>
</dbReference>
<dbReference type="InterPro" id="IPR036770">
    <property type="entry name" value="Ankyrin_rpt-contain_sf"/>
</dbReference>